<feature type="transmembrane region" description="Helical" evidence="12">
    <location>
        <begin position="785"/>
        <end position="806"/>
    </location>
</feature>
<dbReference type="EMBL" id="CM007371">
    <property type="protein sequence ID" value="OIW01682.1"/>
    <property type="molecule type" value="Genomic_DNA"/>
</dbReference>
<evidence type="ECO:0000259" key="16">
    <source>
        <dbReference type="Pfam" id="PF23861"/>
    </source>
</evidence>
<evidence type="ECO:0000256" key="2">
    <source>
        <dbReference type="ARBA" id="ARBA00004477"/>
    </source>
</evidence>
<dbReference type="InterPro" id="IPR056790">
    <property type="entry name" value="Ribophorin_II_C"/>
</dbReference>
<evidence type="ECO:0000256" key="13">
    <source>
        <dbReference type="SAM" id="SignalP"/>
    </source>
</evidence>
<evidence type="ECO:0000256" key="4">
    <source>
        <dbReference type="ARBA" id="ARBA00009038"/>
    </source>
</evidence>
<evidence type="ECO:0000259" key="14">
    <source>
        <dbReference type="Pfam" id="PF05817"/>
    </source>
</evidence>
<comment type="function">
    <text evidence="1">Subunit of the oligosaccharyl transferase (OST) complex that catalyzes the initial transfer of a defined glycan (Glc(3)Man(9)GlcNAc(2) in eukaryotes) from the lipid carrier dolichol-pyrophosphate to an asparagine residue within an Asn-X-Ser/Thr consensus motif in nascent polypeptide chains, the first step in protein N-glycosylation. N-glycosylation occurs cotranslationally and the complex associates with the Sec61 complex at the channel-forming translocon complex that mediates protein translocation across the endoplasmic reticulum (ER). All subunits are required for a maximal enzyme activity.</text>
</comment>
<dbReference type="GO" id="GO:0006487">
    <property type="term" value="P:protein N-linked glycosylation"/>
    <property type="evidence" value="ECO:0007669"/>
    <property type="project" value="TreeGrafter"/>
</dbReference>
<dbReference type="InterPro" id="IPR008814">
    <property type="entry name" value="Swp1"/>
</dbReference>
<keyword evidence="9 12" id="KW-0472">Membrane</keyword>
<evidence type="ECO:0000256" key="9">
    <source>
        <dbReference type="ARBA" id="ARBA00023136"/>
    </source>
</evidence>
<evidence type="ECO:0000256" key="6">
    <source>
        <dbReference type="ARBA" id="ARBA00022729"/>
    </source>
</evidence>
<dbReference type="InterPro" id="IPR055373">
    <property type="entry name" value="Ribophorin_II_N"/>
</dbReference>
<feature type="domain" description="Ribophorin II C-terminal" evidence="17">
    <location>
        <begin position="738"/>
        <end position="838"/>
    </location>
</feature>
<evidence type="ECO:0000313" key="18">
    <source>
        <dbReference type="EMBL" id="OIW01682.1"/>
    </source>
</evidence>
<evidence type="ECO:0000256" key="1">
    <source>
        <dbReference type="ARBA" id="ARBA00002791"/>
    </source>
</evidence>
<dbReference type="InterPro" id="IPR055374">
    <property type="entry name" value="Ribophorin_II_3rd"/>
</dbReference>
<feature type="domain" description="Ribophorin II third" evidence="15">
    <location>
        <begin position="363"/>
        <end position="446"/>
    </location>
</feature>
<dbReference type="Proteomes" id="UP000188354">
    <property type="component" value="Chromosome LG11"/>
</dbReference>
<keyword evidence="19" id="KW-1185">Reference proteome</keyword>
<feature type="domain" description="Ribophorin II third" evidence="15">
    <location>
        <begin position="568"/>
        <end position="705"/>
    </location>
</feature>
<keyword evidence="7" id="KW-0256">Endoplasmic reticulum</keyword>
<feature type="domain" description="Ribophorin II N-terminal" evidence="14">
    <location>
        <begin position="28"/>
        <end position="270"/>
    </location>
</feature>
<evidence type="ECO:0000256" key="7">
    <source>
        <dbReference type="ARBA" id="ARBA00022824"/>
    </source>
</evidence>
<name>A0A1J7H5C1_LUPAN</name>
<reference evidence="18 19" key="1">
    <citation type="journal article" date="2017" name="Plant Biotechnol. J.">
        <title>A comprehensive draft genome sequence for lupin (Lupinus angustifolius), an emerging health food: insights into plant-microbe interactions and legume evolution.</title>
        <authorList>
            <person name="Hane J.K."/>
            <person name="Ming Y."/>
            <person name="Kamphuis L.G."/>
            <person name="Nelson M.N."/>
            <person name="Garg G."/>
            <person name="Atkins C.A."/>
            <person name="Bayer P.E."/>
            <person name="Bravo A."/>
            <person name="Bringans S."/>
            <person name="Cannon S."/>
            <person name="Edwards D."/>
            <person name="Foley R."/>
            <person name="Gao L.L."/>
            <person name="Harrison M.J."/>
            <person name="Huang W."/>
            <person name="Hurgobin B."/>
            <person name="Li S."/>
            <person name="Liu C.W."/>
            <person name="McGrath A."/>
            <person name="Morahan G."/>
            <person name="Murray J."/>
            <person name="Weller J."/>
            <person name="Jian J."/>
            <person name="Singh K.B."/>
        </authorList>
    </citation>
    <scope>NUCLEOTIDE SEQUENCE [LARGE SCALE GENOMIC DNA]</scope>
    <source>
        <strain evidence="19">cv. Tanjil</strain>
        <tissue evidence="18">Whole plant</tissue>
    </source>
</reference>
<dbReference type="GO" id="GO:0008250">
    <property type="term" value="C:oligosaccharyltransferase complex"/>
    <property type="evidence" value="ECO:0007669"/>
    <property type="project" value="InterPro"/>
</dbReference>
<dbReference type="Pfam" id="PF25147">
    <property type="entry name" value="Ribophorin_II_C"/>
    <property type="match status" value="1"/>
</dbReference>
<keyword evidence="5 12" id="KW-0812">Transmembrane</keyword>
<feature type="signal peptide" evidence="13">
    <location>
        <begin position="1"/>
        <end position="21"/>
    </location>
</feature>
<evidence type="ECO:0000256" key="12">
    <source>
        <dbReference type="SAM" id="Phobius"/>
    </source>
</evidence>
<evidence type="ECO:0000256" key="8">
    <source>
        <dbReference type="ARBA" id="ARBA00022989"/>
    </source>
</evidence>
<comment type="similarity">
    <text evidence="4">Belongs to the SWP1 family.</text>
</comment>
<evidence type="ECO:0000256" key="3">
    <source>
        <dbReference type="ARBA" id="ARBA00004922"/>
    </source>
</evidence>
<comment type="subcellular location">
    <subcellularLocation>
        <location evidence="2">Endoplasmic reticulum membrane</location>
        <topology evidence="2">Multi-pass membrane protein</topology>
    </subcellularLocation>
</comment>
<evidence type="ECO:0000259" key="15">
    <source>
        <dbReference type="Pfam" id="PF23860"/>
    </source>
</evidence>
<sequence>MAKISVPHFLLLLLSFSICIAAKIYQPISDSHRSLASDLFTSTDPSYPSLEAAYEALRVFEVLGIEKKTHVSTTSCPKVLENLGSSSPLKDLYYALKVNGILKCKVDAKVLKGVASRLKATVKDASTLLDIYYSIGSLVLIKNQDSNVDVLLADADGTFHSIKALSQSDGRWRYSSDNPKSSTYAAGLALEALAGVISLASSEIDQSKVNTVKNDISKLFDTIEKYDDGTFYFDEKFVDGHEHQGTLSTTSSVVRGVTAFAAAIAGKINVCGLISIPLILSLPETVYSLTKKDQLKVRVTTALGSTAPPLTVKLVRAFSTGAKDSAIIESKIVLLDSDSKKDYATGGQIHVPIYVTGIIEVSNAEIAILDSDLGSVETRKTLDLAGNDVVSLSANHLQKLRFSFQLTTPHGHVFKPHQAFLKLRHETEVEHIFVVGNTNKKFEIVLVKISIPLILSLPETVYSLTKKDQLKVRVTTALGSTAPPLTVKLVRAFSTGAKDSAIIESKELQYDQKSGLHVLDIFPKNVDVGAYVFVFEIVLLDSDSKKDYATGGQIHVPIYVTGIIEVSNAEIAILDSDLGSVETRKTLDLAGNDVVSLSANHLQKLRFSFQLTTPHGHVFKPHQAFLKLRHETEVEHIFVVGNTNKKFEIVLVKPTLIAFELGVIEDFLGLVEKLFYLSGKYDIELTVGDAVMENSFLRLLGHVELDFPEAPEKASRPPPPAVDPYSRYGPKAEIAHIFRVPEKRPPQNLSLVFLGLILLPFVGFLIGLLRLGVNLKNFPSSTVPATFAILFQLGIGAVLLLYVLFWLKLDLFTTLKTLGFLGAFLLFVGHSTLSHLASTSAKLKSA</sequence>
<protein>
    <recommendedName>
        <fullName evidence="11">Ribophorin II</fullName>
    </recommendedName>
    <alternativeName>
        <fullName evidence="10">Ribophorin-2</fullName>
    </alternativeName>
</protein>
<accession>A0A1J7H5C1</accession>
<proteinExistence type="inferred from homology"/>
<feature type="domain" description="Ribophorin II second" evidence="16">
    <location>
        <begin position="278"/>
        <end position="341"/>
    </location>
</feature>
<dbReference type="Pfam" id="PF23860">
    <property type="entry name" value="Ribophorin_II_3rd"/>
    <property type="match status" value="2"/>
</dbReference>
<evidence type="ECO:0000256" key="11">
    <source>
        <dbReference type="ARBA" id="ARBA00032139"/>
    </source>
</evidence>
<dbReference type="PANTHER" id="PTHR12640:SF0">
    <property type="entry name" value="DOLICHYL-DIPHOSPHOOLIGOSACCHARIDE--PROTEIN GLYCOSYLTRANSFERASE SUBUNIT 2"/>
    <property type="match status" value="1"/>
</dbReference>
<evidence type="ECO:0000259" key="17">
    <source>
        <dbReference type="Pfam" id="PF25147"/>
    </source>
</evidence>
<evidence type="ECO:0000256" key="10">
    <source>
        <dbReference type="ARBA" id="ARBA00030078"/>
    </source>
</evidence>
<dbReference type="InterPro" id="IPR055375">
    <property type="entry name" value="Ribophorin_II_2nd"/>
</dbReference>
<gene>
    <name evidence="18" type="ORF">TanjilG_19790</name>
</gene>
<evidence type="ECO:0000256" key="5">
    <source>
        <dbReference type="ARBA" id="ARBA00022692"/>
    </source>
</evidence>
<dbReference type="PANTHER" id="PTHR12640">
    <property type="entry name" value="RIBOPHORIN II"/>
    <property type="match status" value="1"/>
</dbReference>
<dbReference type="AlphaFoldDB" id="A0A1J7H5C1"/>
<dbReference type="Pfam" id="PF23861">
    <property type="entry name" value="Ribophorin_II_2nd"/>
    <property type="match status" value="2"/>
</dbReference>
<organism evidence="18 19">
    <name type="scientific">Lupinus angustifolius</name>
    <name type="common">Narrow-leaved blue lupine</name>
    <dbReference type="NCBI Taxonomy" id="3871"/>
    <lineage>
        <taxon>Eukaryota</taxon>
        <taxon>Viridiplantae</taxon>
        <taxon>Streptophyta</taxon>
        <taxon>Embryophyta</taxon>
        <taxon>Tracheophyta</taxon>
        <taxon>Spermatophyta</taxon>
        <taxon>Magnoliopsida</taxon>
        <taxon>eudicotyledons</taxon>
        <taxon>Gunneridae</taxon>
        <taxon>Pentapetalae</taxon>
        <taxon>rosids</taxon>
        <taxon>fabids</taxon>
        <taxon>Fabales</taxon>
        <taxon>Fabaceae</taxon>
        <taxon>Papilionoideae</taxon>
        <taxon>50 kb inversion clade</taxon>
        <taxon>genistoids sensu lato</taxon>
        <taxon>core genistoids</taxon>
        <taxon>Genisteae</taxon>
        <taxon>Lupinus</taxon>
    </lineage>
</organism>
<feature type="domain" description="Ribophorin II second" evidence="16">
    <location>
        <begin position="453"/>
        <end position="560"/>
    </location>
</feature>
<dbReference type="Pfam" id="PF05817">
    <property type="entry name" value="Ribophorin_II"/>
    <property type="match status" value="1"/>
</dbReference>
<keyword evidence="8 12" id="KW-1133">Transmembrane helix</keyword>
<feature type="transmembrane region" description="Helical" evidence="12">
    <location>
        <begin position="749"/>
        <end position="773"/>
    </location>
</feature>
<evidence type="ECO:0000313" key="19">
    <source>
        <dbReference type="Proteomes" id="UP000188354"/>
    </source>
</evidence>
<dbReference type="Gramene" id="OIW01682">
    <property type="protein sequence ID" value="OIW01682"/>
    <property type="gene ID" value="TanjilG_19790"/>
</dbReference>
<dbReference type="STRING" id="3871.A0A1J7H5C1"/>
<comment type="pathway">
    <text evidence="3">Protein modification; protein glycosylation.</text>
</comment>
<dbReference type="OMA" id="NGIMRCK"/>
<feature type="chain" id="PRO_5012362804" description="Ribophorin II" evidence="13">
    <location>
        <begin position="22"/>
        <end position="846"/>
    </location>
</feature>
<keyword evidence="6 13" id="KW-0732">Signal</keyword>
<feature type="transmembrane region" description="Helical" evidence="12">
    <location>
        <begin position="818"/>
        <end position="837"/>
    </location>
</feature>